<accession>A0A2W2CEJ1</accession>
<protein>
    <recommendedName>
        <fullName evidence="3">DUF2291 domain-containing protein</fullName>
    </recommendedName>
</protein>
<dbReference type="EMBL" id="POTW01000001">
    <property type="protein sequence ID" value="PZF86669.1"/>
    <property type="molecule type" value="Genomic_DNA"/>
</dbReference>
<dbReference type="RefSeq" id="WP_111252667.1">
    <property type="nucleotide sequence ID" value="NZ_POTW01000001.1"/>
</dbReference>
<dbReference type="InterPro" id="IPR036215">
    <property type="entry name" value="TM0957-like_sf"/>
</dbReference>
<comment type="caution">
    <text evidence="1">The sequence shown here is derived from an EMBL/GenBank/DDBJ whole genome shotgun (WGS) entry which is preliminary data.</text>
</comment>
<dbReference type="PIRSF" id="PIRSF033535">
    <property type="entry name" value="UCP033535_plp"/>
    <property type="match status" value="1"/>
</dbReference>
<dbReference type="SUPFAM" id="SSF141318">
    <property type="entry name" value="TM0957-like"/>
    <property type="match status" value="1"/>
</dbReference>
<proteinExistence type="predicted"/>
<evidence type="ECO:0008006" key="3">
    <source>
        <dbReference type="Google" id="ProtNLM"/>
    </source>
</evidence>
<sequence length="220" mass="22679">MSATHATATWWRRPPVLAGAAGVVLVALMLLDTRFVSAGEEAQAADTAVEYAEQNYESAVVPAVEDAATPLAELVTAIVADPEAAGEEYGHREDDGKPYSYATQATGTLVEGGFGEVGLEVSGLPDGITAGVAIPPLGSSTALRDAGADVSFGDFVNQTEYQNVAIELNAQAVEHVYEGLDLASMVGQTVEVTGAFTWSSDTGGEVDHVTIVPVAIEVAP</sequence>
<dbReference type="AlphaFoldDB" id="A0A2W2CEJ1"/>
<dbReference type="Proteomes" id="UP000248764">
    <property type="component" value="Unassembled WGS sequence"/>
</dbReference>
<reference evidence="1 2" key="1">
    <citation type="submission" date="2018-01" db="EMBL/GenBank/DDBJ databases">
        <title>Draft genome sequence of Jiangella sp. GTF31.</title>
        <authorList>
            <person name="Sahin N."/>
            <person name="Ay H."/>
            <person name="Saygin H."/>
        </authorList>
    </citation>
    <scope>NUCLEOTIDE SEQUENCE [LARGE SCALE GENOMIC DNA]</scope>
    <source>
        <strain evidence="1 2">GTF31</strain>
    </source>
</reference>
<name>A0A2W2CEJ1_9ACTN</name>
<dbReference type="Pfam" id="PF10054">
    <property type="entry name" value="DUF2291"/>
    <property type="match status" value="1"/>
</dbReference>
<keyword evidence="2" id="KW-1185">Reference proteome</keyword>
<organism evidence="1 2">
    <name type="scientific">Jiangella anatolica</name>
    <dbReference type="NCBI Taxonomy" id="2670374"/>
    <lineage>
        <taxon>Bacteria</taxon>
        <taxon>Bacillati</taxon>
        <taxon>Actinomycetota</taxon>
        <taxon>Actinomycetes</taxon>
        <taxon>Jiangellales</taxon>
        <taxon>Jiangellaceae</taxon>
        <taxon>Jiangella</taxon>
    </lineage>
</organism>
<evidence type="ECO:0000313" key="1">
    <source>
        <dbReference type="EMBL" id="PZF86669.1"/>
    </source>
</evidence>
<evidence type="ECO:0000313" key="2">
    <source>
        <dbReference type="Proteomes" id="UP000248764"/>
    </source>
</evidence>
<dbReference type="InterPro" id="IPR014582">
    <property type="entry name" value="UCP033535_lipo"/>
</dbReference>
<gene>
    <name evidence="1" type="ORF">C1I92_00385</name>
</gene>